<dbReference type="PANTHER" id="PTHR12277:SF81">
    <property type="entry name" value="PROTEIN ABHD13"/>
    <property type="match status" value="1"/>
</dbReference>
<keyword evidence="1" id="KW-0812">Transmembrane</keyword>
<feature type="transmembrane region" description="Helical" evidence="1">
    <location>
        <begin position="6"/>
        <end position="25"/>
    </location>
</feature>
<proteinExistence type="predicted"/>
<sequence>MEGLVKIFGLALVAYAVLVAGCAMMQRSLMYFPDSNLQLLPEGFQAVNVRTPDRLELISWFRPAQKGYPTLVYFQGNGGNISHRIYKTRPLFEAGYGLMLVGYRGYGGNPGSPTEDGLYLDARAALDFLKARGIPKEQLVLVGESLGSGVAVRMASEIKVKAVILEAPYTSTVDVGQAAYFFLPVRLLMYDRFPSIDLIGRIQVPLLLIHGEADNIIPIRFGRRLFEAAKQPKAAHFIAGAGHNDLFEHGLTDIELDFLARLPR</sequence>
<feature type="domain" description="AB hydrolase-1" evidence="2">
    <location>
        <begin position="69"/>
        <end position="193"/>
    </location>
</feature>
<dbReference type="PROSITE" id="PS51257">
    <property type="entry name" value="PROKAR_LIPOPROTEIN"/>
    <property type="match status" value="1"/>
</dbReference>
<dbReference type="SUPFAM" id="SSF53474">
    <property type="entry name" value="alpha/beta-Hydrolases"/>
    <property type="match status" value="1"/>
</dbReference>
<dbReference type="EMBL" id="UINC01075707">
    <property type="protein sequence ID" value="SVC14156.1"/>
    <property type="molecule type" value="Genomic_DNA"/>
</dbReference>
<dbReference type="PANTHER" id="PTHR12277">
    <property type="entry name" value="ALPHA/BETA HYDROLASE DOMAIN-CONTAINING PROTEIN"/>
    <property type="match status" value="1"/>
</dbReference>
<name>A0A382JQX1_9ZZZZ</name>
<dbReference type="Gene3D" id="3.40.50.1820">
    <property type="entry name" value="alpha/beta hydrolase"/>
    <property type="match status" value="1"/>
</dbReference>
<dbReference type="InterPro" id="IPR000073">
    <property type="entry name" value="AB_hydrolase_1"/>
</dbReference>
<evidence type="ECO:0000256" key="1">
    <source>
        <dbReference type="SAM" id="Phobius"/>
    </source>
</evidence>
<accession>A0A382JQX1</accession>
<gene>
    <name evidence="3" type="ORF">METZ01_LOCUS267010</name>
</gene>
<evidence type="ECO:0000313" key="3">
    <source>
        <dbReference type="EMBL" id="SVC14156.1"/>
    </source>
</evidence>
<dbReference type="Pfam" id="PF00561">
    <property type="entry name" value="Abhydrolase_1"/>
    <property type="match status" value="1"/>
</dbReference>
<reference evidence="3" key="1">
    <citation type="submission" date="2018-05" db="EMBL/GenBank/DDBJ databases">
        <authorList>
            <person name="Lanie J.A."/>
            <person name="Ng W.-L."/>
            <person name="Kazmierczak K.M."/>
            <person name="Andrzejewski T.M."/>
            <person name="Davidsen T.M."/>
            <person name="Wayne K.J."/>
            <person name="Tettelin H."/>
            <person name="Glass J.I."/>
            <person name="Rusch D."/>
            <person name="Podicherti R."/>
            <person name="Tsui H.-C.T."/>
            <person name="Winkler M.E."/>
        </authorList>
    </citation>
    <scope>NUCLEOTIDE SEQUENCE</scope>
</reference>
<organism evidence="3">
    <name type="scientific">marine metagenome</name>
    <dbReference type="NCBI Taxonomy" id="408172"/>
    <lineage>
        <taxon>unclassified sequences</taxon>
        <taxon>metagenomes</taxon>
        <taxon>ecological metagenomes</taxon>
    </lineage>
</organism>
<dbReference type="InterPro" id="IPR029058">
    <property type="entry name" value="AB_hydrolase_fold"/>
</dbReference>
<protein>
    <recommendedName>
        <fullName evidence="2">AB hydrolase-1 domain-containing protein</fullName>
    </recommendedName>
</protein>
<keyword evidence="1" id="KW-1133">Transmembrane helix</keyword>
<keyword evidence="1" id="KW-0472">Membrane</keyword>
<dbReference type="AlphaFoldDB" id="A0A382JQX1"/>
<evidence type="ECO:0000259" key="2">
    <source>
        <dbReference type="Pfam" id="PF00561"/>
    </source>
</evidence>